<dbReference type="CDD" id="cd05006">
    <property type="entry name" value="SIS_GmhA"/>
    <property type="match status" value="1"/>
</dbReference>
<feature type="binding site" evidence="9">
    <location>
        <position position="176"/>
    </location>
    <ligand>
        <name>substrate</name>
    </ligand>
</feature>
<feature type="binding site" evidence="9">
    <location>
        <position position="65"/>
    </location>
    <ligand>
        <name>Zn(2+)</name>
        <dbReference type="ChEBI" id="CHEBI:29105"/>
    </ligand>
</feature>
<keyword evidence="4 9" id="KW-0963">Cytoplasm</keyword>
<evidence type="ECO:0000256" key="6">
    <source>
        <dbReference type="ARBA" id="ARBA00022833"/>
    </source>
</evidence>
<evidence type="ECO:0000256" key="5">
    <source>
        <dbReference type="ARBA" id="ARBA00022723"/>
    </source>
</evidence>
<dbReference type="GO" id="GO:0008968">
    <property type="term" value="F:D-sedoheptulose 7-phosphate isomerase activity"/>
    <property type="evidence" value="ECO:0007669"/>
    <property type="project" value="UniProtKB-UniRule"/>
</dbReference>
<evidence type="ECO:0000256" key="2">
    <source>
        <dbReference type="ARBA" id="ARBA00004496"/>
    </source>
</evidence>
<dbReference type="PANTHER" id="PTHR30390:SF6">
    <property type="entry name" value="DNAA INITIATOR-ASSOCIATING PROTEIN DIAA"/>
    <property type="match status" value="1"/>
</dbReference>
<evidence type="ECO:0000256" key="3">
    <source>
        <dbReference type="ARBA" id="ARBA00009894"/>
    </source>
</evidence>
<keyword evidence="5 9" id="KW-0479">Metal-binding</keyword>
<evidence type="ECO:0000313" key="12">
    <source>
        <dbReference type="Proteomes" id="UP000481087"/>
    </source>
</evidence>
<sequence>MEGINLKTYISSHILQSIEIKRAIAKDRAILSLIEQAARKMIEVYQKGNKIIIGGNGGSAADAQHIAGEFVSRFYFDRPGLPCIALTTDTSVLTAIGNDYGYEQLFSRQIQALGRTGDLFIGISTSGNSPNVLRGLEMSRTMGITTIGLTGETGGSLAALCDICIRIPSQETPRIQEAHILIGHILCAIVEETIFGKGF</sequence>
<reference evidence="11 12" key="1">
    <citation type="submission" date="2019-12" db="EMBL/GenBank/DDBJ databases">
        <title>Paenibacillus sp. nov. sp. isolated from soil.</title>
        <authorList>
            <person name="Kim J."/>
            <person name="Jeong S.E."/>
            <person name="Jung H.S."/>
            <person name="Jeon C.O."/>
        </authorList>
    </citation>
    <scope>NUCLEOTIDE SEQUENCE [LARGE SCALE GENOMIC DNA]</scope>
    <source>
        <strain evidence="11 12">5J-6</strain>
    </source>
</reference>
<feature type="binding site" evidence="9">
    <location>
        <begin position="124"/>
        <end position="126"/>
    </location>
    <ligand>
        <name>substrate</name>
    </ligand>
</feature>
<comment type="function">
    <text evidence="9">Catalyzes the isomerization of sedoheptulose 7-phosphate in D-glycero-D-manno-heptose 7-phosphate.</text>
</comment>
<evidence type="ECO:0000256" key="7">
    <source>
        <dbReference type="ARBA" id="ARBA00023235"/>
    </source>
</evidence>
<comment type="cofactor">
    <cofactor evidence="9">
        <name>Zn(2+)</name>
        <dbReference type="ChEBI" id="CHEBI:29105"/>
    </cofactor>
    <text evidence="9">Binds 1 zinc ion per subunit.</text>
</comment>
<dbReference type="InterPro" id="IPR004515">
    <property type="entry name" value="Phosphoheptose_Isoase"/>
</dbReference>
<dbReference type="EMBL" id="WTUZ01000005">
    <property type="protein sequence ID" value="MZQ80945.1"/>
    <property type="molecule type" value="Genomic_DNA"/>
</dbReference>
<feature type="binding site" evidence="9">
    <location>
        <position position="129"/>
    </location>
    <ligand>
        <name>substrate</name>
    </ligand>
</feature>
<evidence type="ECO:0000256" key="9">
    <source>
        <dbReference type="HAMAP-Rule" id="MF_00067"/>
    </source>
</evidence>
<dbReference type="InterPro" id="IPR035461">
    <property type="entry name" value="GmhA/DiaA"/>
</dbReference>
<comment type="similarity">
    <text evidence="3 9">Belongs to the SIS family. GmhA subfamily.</text>
</comment>
<dbReference type="HAMAP" id="MF_00067">
    <property type="entry name" value="GmhA"/>
    <property type="match status" value="1"/>
</dbReference>
<dbReference type="UniPathway" id="UPA00041">
    <property type="reaction ID" value="UER00436"/>
</dbReference>
<dbReference type="PROSITE" id="PS51464">
    <property type="entry name" value="SIS"/>
    <property type="match status" value="1"/>
</dbReference>
<dbReference type="Pfam" id="PF13580">
    <property type="entry name" value="SIS_2"/>
    <property type="match status" value="1"/>
</dbReference>
<feature type="binding site" evidence="9">
    <location>
        <position position="184"/>
    </location>
    <ligand>
        <name>Zn(2+)</name>
        <dbReference type="ChEBI" id="CHEBI:29105"/>
    </ligand>
</feature>
<evidence type="ECO:0000259" key="10">
    <source>
        <dbReference type="PROSITE" id="PS51464"/>
    </source>
</evidence>
<comment type="pathway">
    <text evidence="9">Carbohydrate biosynthesis; D-glycero-D-manno-heptose 7-phosphate biosynthesis; D-glycero-alpha-D-manno-heptose 7-phosphate and D-glycero-beta-D-manno-heptose 7-phosphate from sedoheptulose 7-phosphate: step 1/1.</text>
</comment>
<dbReference type="AlphaFoldDB" id="A0A6L8USB0"/>
<dbReference type="Proteomes" id="UP000481087">
    <property type="component" value="Unassembled WGS sequence"/>
</dbReference>
<keyword evidence="6 9" id="KW-0862">Zinc</keyword>
<dbReference type="InterPro" id="IPR046348">
    <property type="entry name" value="SIS_dom_sf"/>
</dbReference>
<dbReference type="GO" id="GO:0005975">
    <property type="term" value="P:carbohydrate metabolic process"/>
    <property type="evidence" value="ECO:0007669"/>
    <property type="project" value="UniProtKB-UniRule"/>
</dbReference>
<dbReference type="PANTHER" id="PTHR30390">
    <property type="entry name" value="SEDOHEPTULOSE 7-PHOSPHATE ISOMERASE / DNAA INITIATOR-ASSOCIATING FACTOR FOR REPLICATION INITIATION"/>
    <property type="match status" value="1"/>
</dbReference>
<gene>
    <name evidence="9" type="primary">gmhA</name>
    <name evidence="11" type="ORF">GQF01_02165</name>
</gene>
<comment type="caution">
    <text evidence="11">The sequence shown here is derived from an EMBL/GenBank/DDBJ whole genome shotgun (WGS) entry which is preliminary data.</text>
</comment>
<organism evidence="11 12">
    <name type="scientific">Paenibacillus silvestris</name>
    <dbReference type="NCBI Taxonomy" id="2606219"/>
    <lineage>
        <taxon>Bacteria</taxon>
        <taxon>Bacillati</taxon>
        <taxon>Bacillota</taxon>
        <taxon>Bacilli</taxon>
        <taxon>Bacillales</taxon>
        <taxon>Paenibacillaceae</taxon>
        <taxon>Paenibacillus</taxon>
    </lineage>
</organism>
<name>A0A6L8USB0_9BACL</name>
<dbReference type="InterPro" id="IPR050099">
    <property type="entry name" value="SIS_GmhA/DiaA_subfam"/>
</dbReference>
<dbReference type="SUPFAM" id="SSF53697">
    <property type="entry name" value="SIS domain"/>
    <property type="match status" value="1"/>
</dbReference>
<evidence type="ECO:0000256" key="8">
    <source>
        <dbReference type="ARBA" id="ARBA00023277"/>
    </source>
</evidence>
<feature type="binding site" evidence="9">
    <location>
        <position position="69"/>
    </location>
    <ligand>
        <name>Zn(2+)</name>
        <dbReference type="ChEBI" id="CHEBI:29105"/>
    </ligand>
</feature>
<proteinExistence type="inferred from homology"/>
<keyword evidence="8 9" id="KW-0119">Carbohydrate metabolism</keyword>
<accession>A0A6L8USB0</accession>
<dbReference type="GO" id="GO:0097367">
    <property type="term" value="F:carbohydrate derivative binding"/>
    <property type="evidence" value="ECO:0007669"/>
    <property type="project" value="InterPro"/>
</dbReference>
<dbReference type="GO" id="GO:0005737">
    <property type="term" value="C:cytoplasm"/>
    <property type="evidence" value="ECO:0007669"/>
    <property type="project" value="UniProtKB-SubCell"/>
</dbReference>
<comment type="subcellular location">
    <subcellularLocation>
        <location evidence="2 9">Cytoplasm</location>
    </subcellularLocation>
</comment>
<dbReference type="GO" id="GO:2001061">
    <property type="term" value="P:D-glycero-D-manno-heptose 7-phosphate biosynthetic process"/>
    <property type="evidence" value="ECO:0007669"/>
    <property type="project" value="UniProtKB-UniPathway"/>
</dbReference>
<dbReference type="Gene3D" id="3.40.50.10490">
    <property type="entry name" value="Glucose-6-phosphate isomerase like protein, domain 1"/>
    <property type="match status" value="1"/>
</dbReference>
<comment type="miscellaneous">
    <text evidence="9">The reaction produces a racemic mixture of D-glycero-alpha-D-manno-heptose 7-phosphate and D-glycero-beta-D-manno-heptose 7-phosphate.</text>
</comment>
<dbReference type="InterPro" id="IPR001347">
    <property type="entry name" value="SIS_dom"/>
</dbReference>
<feature type="binding site" evidence="9">
    <location>
        <begin position="56"/>
        <end position="58"/>
    </location>
    <ligand>
        <name>substrate</name>
    </ligand>
</feature>
<dbReference type="EC" id="5.3.1.28" evidence="9"/>
<keyword evidence="12" id="KW-1185">Reference proteome</keyword>
<dbReference type="GO" id="GO:0008270">
    <property type="term" value="F:zinc ion binding"/>
    <property type="evidence" value="ECO:0007669"/>
    <property type="project" value="UniProtKB-UniRule"/>
</dbReference>
<evidence type="ECO:0000256" key="4">
    <source>
        <dbReference type="ARBA" id="ARBA00022490"/>
    </source>
</evidence>
<feature type="binding site" evidence="9">
    <location>
        <begin position="98"/>
        <end position="99"/>
    </location>
    <ligand>
        <name>substrate</name>
    </ligand>
</feature>
<feature type="binding site" evidence="9">
    <location>
        <position position="176"/>
    </location>
    <ligand>
        <name>Zn(2+)</name>
        <dbReference type="ChEBI" id="CHEBI:29105"/>
    </ligand>
</feature>
<evidence type="ECO:0000256" key="1">
    <source>
        <dbReference type="ARBA" id="ARBA00000348"/>
    </source>
</evidence>
<feature type="binding site" evidence="9">
    <location>
        <position position="69"/>
    </location>
    <ligand>
        <name>substrate</name>
    </ligand>
</feature>
<evidence type="ECO:0000313" key="11">
    <source>
        <dbReference type="EMBL" id="MZQ80945.1"/>
    </source>
</evidence>
<feature type="domain" description="SIS" evidence="10">
    <location>
        <begin position="41"/>
        <end position="199"/>
    </location>
</feature>
<protein>
    <recommendedName>
        <fullName evidence="9">Phosphoheptose isomerase</fullName>
        <ecNumber evidence="9">5.3.1.28</ecNumber>
    </recommendedName>
    <alternativeName>
        <fullName evidence="9">Sedoheptulose 7-phosphate isomerase</fullName>
    </alternativeName>
</protein>
<keyword evidence="7 9" id="KW-0413">Isomerase</keyword>
<comment type="catalytic activity">
    <reaction evidence="1 9">
        <text>2 D-sedoheptulose 7-phosphate = D-glycero-alpha-D-manno-heptose 7-phosphate + D-glycero-beta-D-manno-heptose 7-phosphate</text>
        <dbReference type="Rhea" id="RHEA:27489"/>
        <dbReference type="ChEBI" id="CHEBI:57483"/>
        <dbReference type="ChEBI" id="CHEBI:60203"/>
        <dbReference type="ChEBI" id="CHEBI:60204"/>
        <dbReference type="EC" id="5.3.1.28"/>
    </reaction>
</comment>